<reference evidence="8 9" key="1">
    <citation type="submission" date="2019-02" db="EMBL/GenBank/DDBJ databases">
        <title>Draft genome sequences of novel Actinobacteria.</title>
        <authorList>
            <person name="Sahin N."/>
            <person name="Ay H."/>
            <person name="Saygin H."/>
        </authorList>
    </citation>
    <scope>NUCLEOTIDE SEQUENCE [LARGE SCALE GENOMIC DNA]</scope>
    <source>
        <strain evidence="8 9">8K307</strain>
    </source>
</reference>
<dbReference type="InterPro" id="IPR013525">
    <property type="entry name" value="ABC2_TM"/>
</dbReference>
<evidence type="ECO:0000256" key="1">
    <source>
        <dbReference type="ARBA" id="ARBA00004141"/>
    </source>
</evidence>
<feature type="transmembrane region" description="Helical" evidence="6">
    <location>
        <begin position="41"/>
        <end position="61"/>
    </location>
</feature>
<dbReference type="PANTHER" id="PTHR43229">
    <property type="entry name" value="NODULATION PROTEIN J"/>
    <property type="match status" value="1"/>
</dbReference>
<evidence type="ECO:0000256" key="5">
    <source>
        <dbReference type="ARBA" id="ARBA00023251"/>
    </source>
</evidence>
<proteinExistence type="inferred from homology"/>
<name>A0A4R5AE13_9ACTN</name>
<evidence type="ECO:0000256" key="2">
    <source>
        <dbReference type="ARBA" id="ARBA00022692"/>
    </source>
</evidence>
<comment type="subcellular location">
    <subcellularLocation>
        <location evidence="6">Cell membrane</location>
        <topology evidence="6">Multi-pass membrane protein</topology>
    </subcellularLocation>
    <subcellularLocation>
        <location evidence="1">Membrane</location>
        <topology evidence="1">Multi-pass membrane protein</topology>
    </subcellularLocation>
</comment>
<dbReference type="InterPro" id="IPR051784">
    <property type="entry name" value="Nod_factor_ABC_transporter"/>
</dbReference>
<feature type="transmembrane region" description="Helical" evidence="6">
    <location>
        <begin position="155"/>
        <end position="183"/>
    </location>
</feature>
<evidence type="ECO:0000256" key="4">
    <source>
        <dbReference type="ARBA" id="ARBA00023136"/>
    </source>
</evidence>
<dbReference type="Pfam" id="PF01061">
    <property type="entry name" value="ABC2_membrane"/>
    <property type="match status" value="1"/>
</dbReference>
<dbReference type="PROSITE" id="PS51012">
    <property type="entry name" value="ABC_TM2"/>
    <property type="match status" value="1"/>
</dbReference>
<keyword evidence="2 6" id="KW-0812">Transmembrane</keyword>
<accession>A0A4R5AE13</accession>
<dbReference type="Proteomes" id="UP000295217">
    <property type="component" value="Unassembled WGS sequence"/>
</dbReference>
<dbReference type="PANTHER" id="PTHR43229:SF2">
    <property type="entry name" value="NODULATION PROTEIN J"/>
    <property type="match status" value="1"/>
</dbReference>
<dbReference type="GO" id="GO:0046677">
    <property type="term" value="P:response to antibiotic"/>
    <property type="evidence" value="ECO:0007669"/>
    <property type="project" value="UniProtKB-KW"/>
</dbReference>
<comment type="similarity">
    <text evidence="6">Belongs to the ABC-2 integral membrane protein family.</text>
</comment>
<dbReference type="InterPro" id="IPR047817">
    <property type="entry name" value="ABC2_TM_bact-type"/>
</dbReference>
<dbReference type="OrthoDB" id="9255971at2"/>
<keyword evidence="3 6" id="KW-1133">Transmembrane helix</keyword>
<dbReference type="GO" id="GO:0043190">
    <property type="term" value="C:ATP-binding cassette (ABC) transporter complex"/>
    <property type="evidence" value="ECO:0007669"/>
    <property type="project" value="InterPro"/>
</dbReference>
<dbReference type="EMBL" id="SMLB01000014">
    <property type="protein sequence ID" value="TDD69530.1"/>
    <property type="molecule type" value="Genomic_DNA"/>
</dbReference>
<feature type="domain" description="ABC transmembrane type-2" evidence="7">
    <location>
        <begin position="41"/>
        <end position="271"/>
    </location>
</feature>
<dbReference type="AlphaFoldDB" id="A0A4R5AE13"/>
<keyword evidence="4 6" id="KW-0472">Membrane</keyword>
<keyword evidence="6" id="KW-1003">Cell membrane</keyword>
<evidence type="ECO:0000313" key="9">
    <source>
        <dbReference type="Proteomes" id="UP000295217"/>
    </source>
</evidence>
<feature type="transmembrane region" description="Helical" evidence="6">
    <location>
        <begin position="195"/>
        <end position="217"/>
    </location>
</feature>
<feature type="transmembrane region" description="Helical" evidence="6">
    <location>
        <begin position="243"/>
        <end position="264"/>
    </location>
</feature>
<dbReference type="InterPro" id="IPR000412">
    <property type="entry name" value="ABC_2_transport"/>
</dbReference>
<dbReference type="RefSeq" id="WP_132103533.1">
    <property type="nucleotide sequence ID" value="NZ_SMLB01000014.1"/>
</dbReference>
<feature type="transmembrane region" description="Helical" evidence="6">
    <location>
        <begin position="81"/>
        <end position="100"/>
    </location>
</feature>
<evidence type="ECO:0000313" key="8">
    <source>
        <dbReference type="EMBL" id="TDD69530.1"/>
    </source>
</evidence>
<keyword evidence="6" id="KW-0813">Transport</keyword>
<organism evidence="8 9">
    <name type="scientific">Jiangella aurantiaca</name>
    <dbReference type="NCBI Taxonomy" id="2530373"/>
    <lineage>
        <taxon>Bacteria</taxon>
        <taxon>Bacillati</taxon>
        <taxon>Actinomycetota</taxon>
        <taxon>Actinomycetes</taxon>
        <taxon>Jiangellales</taxon>
        <taxon>Jiangellaceae</taxon>
        <taxon>Jiangella</taxon>
    </lineage>
</organism>
<keyword evidence="9" id="KW-1185">Reference proteome</keyword>
<comment type="caution">
    <text evidence="8">The sequence shown here is derived from an EMBL/GenBank/DDBJ whole genome shotgun (WGS) entry which is preliminary data.</text>
</comment>
<keyword evidence="5" id="KW-0046">Antibiotic resistance</keyword>
<gene>
    <name evidence="8" type="ORF">E1262_12890</name>
</gene>
<evidence type="ECO:0000259" key="7">
    <source>
        <dbReference type="PROSITE" id="PS51012"/>
    </source>
</evidence>
<evidence type="ECO:0000256" key="3">
    <source>
        <dbReference type="ARBA" id="ARBA00022989"/>
    </source>
</evidence>
<evidence type="ECO:0000256" key="6">
    <source>
        <dbReference type="RuleBase" id="RU361157"/>
    </source>
</evidence>
<sequence length="275" mass="29185">MSATLAPAAQARTAGGQRGAALRHAVYLTGRSLRILRREPVYLAFTLIQPMVWLLLFGALFERVADLPGFGDISYLEYLTPGVVVMTAMMSAGWAGSQFIDDMQRGVMDRNLTSPVSRGALITGALAYQAVVTVVQSLIVFGVGLLAGARYDGGVAGVLVVLLCATLLAVIFAALSCAVALTLRSQESLIGVSQFLTLPLAFMSTVMMAPALLPGWVGTVARYNPVDWAARASREALLGSPDWSAVFGRAGLLAALTLVMAWLATRAFRAYQRSV</sequence>
<dbReference type="PIRSF" id="PIRSF006648">
    <property type="entry name" value="DrrB"/>
    <property type="match status" value="1"/>
</dbReference>
<dbReference type="GO" id="GO:0140359">
    <property type="term" value="F:ABC-type transporter activity"/>
    <property type="evidence" value="ECO:0007669"/>
    <property type="project" value="InterPro"/>
</dbReference>
<protein>
    <recommendedName>
        <fullName evidence="6">Transport permease protein</fullName>
    </recommendedName>
</protein>
<feature type="transmembrane region" description="Helical" evidence="6">
    <location>
        <begin position="121"/>
        <end position="149"/>
    </location>
</feature>